<dbReference type="InterPro" id="IPR009045">
    <property type="entry name" value="Zn_M74/Hedgehog-like"/>
</dbReference>
<evidence type="ECO:0000256" key="6">
    <source>
        <dbReference type="ARBA" id="ARBA00022997"/>
    </source>
</evidence>
<evidence type="ECO:0000256" key="5">
    <source>
        <dbReference type="ARBA" id="ARBA00022833"/>
    </source>
</evidence>
<dbReference type="SUPFAM" id="SSF55166">
    <property type="entry name" value="Hedgehog/DD-peptidase"/>
    <property type="match status" value="1"/>
</dbReference>
<dbReference type="PANTHER" id="PTHR43126">
    <property type="entry name" value="D-ALANYL-D-ALANINE DIPEPTIDASE"/>
    <property type="match status" value="1"/>
</dbReference>
<evidence type="ECO:0000256" key="7">
    <source>
        <dbReference type="ARBA" id="ARBA00023049"/>
    </source>
</evidence>
<keyword evidence="5 9" id="KW-0862">Zinc</keyword>
<dbReference type="Pfam" id="PF01427">
    <property type="entry name" value="Peptidase_M15"/>
    <property type="match status" value="1"/>
</dbReference>
<feature type="site" description="Transition state stabilizer" evidence="9">
    <location>
        <position position="71"/>
    </location>
</feature>
<comment type="catalytic activity">
    <reaction evidence="1 9 10">
        <text>D-alanyl-D-alanine + H2O = 2 D-alanine</text>
        <dbReference type="Rhea" id="RHEA:20661"/>
        <dbReference type="ChEBI" id="CHEBI:15377"/>
        <dbReference type="ChEBI" id="CHEBI:57416"/>
        <dbReference type="ChEBI" id="CHEBI:57822"/>
        <dbReference type="EC" id="3.4.13.22"/>
    </reaction>
</comment>
<dbReference type="InterPro" id="IPR000755">
    <property type="entry name" value="A_A_dipeptidase"/>
</dbReference>
<evidence type="ECO:0000256" key="9">
    <source>
        <dbReference type="HAMAP-Rule" id="MF_01924"/>
    </source>
</evidence>
<comment type="function">
    <text evidence="9 10">Catalyzes hydrolysis of the D-alanyl-D-alanine dipeptide.</text>
</comment>
<dbReference type="CDD" id="cd14840">
    <property type="entry name" value="D-Ala-D-Ala_dipeptidase_Aad"/>
    <property type="match status" value="1"/>
</dbReference>
<evidence type="ECO:0000256" key="3">
    <source>
        <dbReference type="ARBA" id="ARBA00022723"/>
    </source>
</evidence>
<gene>
    <name evidence="9 11" type="primary">ddpX</name>
    <name evidence="11" type="ORF">ABW286_04555</name>
</gene>
<feature type="active site" description="Proton donor/acceptor" evidence="9">
    <location>
        <position position="162"/>
    </location>
</feature>
<keyword evidence="12" id="KW-1185">Reference proteome</keyword>
<feature type="binding site" evidence="9">
    <location>
        <position position="105"/>
    </location>
    <ligand>
        <name>Zn(2+)</name>
        <dbReference type="ChEBI" id="CHEBI:29105"/>
        <note>catalytic</note>
    </ligand>
</feature>
<evidence type="ECO:0000313" key="12">
    <source>
        <dbReference type="Proteomes" id="UP001554567"/>
    </source>
</evidence>
<dbReference type="NCBIfam" id="NF007557">
    <property type="entry name" value="PRK10178.1"/>
    <property type="match status" value="1"/>
</dbReference>
<keyword evidence="7 9" id="KW-0482">Metalloprotease</keyword>
<keyword evidence="8 10" id="KW-0961">Cell wall biogenesis/degradation</keyword>
<dbReference type="EC" id="3.4.13.22" evidence="9 10"/>
<dbReference type="HAMAP" id="MF_01924">
    <property type="entry name" value="A_A_dipeptidase"/>
    <property type="match status" value="1"/>
</dbReference>
<feature type="binding site" evidence="9">
    <location>
        <position position="98"/>
    </location>
    <ligand>
        <name>Zn(2+)</name>
        <dbReference type="ChEBI" id="CHEBI:29105"/>
        <note>catalytic</note>
    </ligand>
</feature>
<sequence length="187" mass="20909">MSDECNLINLAEAFPQLIIDMKYATADNICGQPVYCEDRCLLHPDAATALEKSIAIAALAGFSLLIYDAYRPQQAQHSLWQACPDPRWVAEVSLGSNHSRGVAVDLTLTDAKGRVLDMGAGFDDMHERSHPYYPGLSQEAHRNRLLLNAIMFGGGFRGIATEWWHFELPDAQTYPLLRDRFACFSTF</sequence>
<dbReference type="EMBL" id="JBFKZN010000002">
    <property type="protein sequence ID" value="MEW5288455.1"/>
    <property type="molecule type" value="Genomic_DNA"/>
</dbReference>
<reference evidence="11 12" key="1">
    <citation type="submission" date="2024-07" db="EMBL/GenBank/DDBJ databases">
        <authorList>
            <person name="Dulla G.F.J."/>
            <person name="Delorm J.G."/>
        </authorList>
    </citation>
    <scope>NUCLEOTIDE SEQUENCE [LARGE SCALE GENOMIC DNA]</scope>
    <source>
        <strain evidence="11 12">JGD 233</strain>
    </source>
</reference>
<comment type="caution">
    <text evidence="11">The sequence shown here is derived from an EMBL/GenBank/DDBJ whole genome shotgun (WGS) entry which is preliminary data.</text>
</comment>
<evidence type="ECO:0000313" key="11">
    <source>
        <dbReference type="EMBL" id="MEW5288455.1"/>
    </source>
</evidence>
<feature type="binding site" evidence="9">
    <location>
        <position position="165"/>
    </location>
    <ligand>
        <name>Zn(2+)</name>
        <dbReference type="ChEBI" id="CHEBI:29105"/>
        <note>catalytic</note>
    </ligand>
</feature>
<organism evidence="11 12">
    <name type="scientific">Erwinia papayae</name>
    <dbReference type="NCBI Taxonomy" id="206499"/>
    <lineage>
        <taxon>Bacteria</taxon>
        <taxon>Pseudomonadati</taxon>
        <taxon>Pseudomonadota</taxon>
        <taxon>Gammaproteobacteria</taxon>
        <taxon>Enterobacterales</taxon>
        <taxon>Erwiniaceae</taxon>
        <taxon>Erwinia</taxon>
    </lineage>
</organism>
<keyword evidence="3 9" id="KW-0479">Metal-binding</keyword>
<comment type="cofactor">
    <cofactor evidence="9">
        <name>Zn(2+)</name>
        <dbReference type="ChEBI" id="CHEBI:29105"/>
    </cofactor>
    <text evidence="9">Binds 1 zinc ion per subunit.</text>
</comment>
<name>A0ABV3MY28_9GAMM</name>
<dbReference type="Proteomes" id="UP001554567">
    <property type="component" value="Unassembled WGS sequence"/>
</dbReference>
<evidence type="ECO:0000256" key="2">
    <source>
        <dbReference type="ARBA" id="ARBA00022670"/>
    </source>
</evidence>
<dbReference type="Gene3D" id="3.30.1380.10">
    <property type="match status" value="1"/>
</dbReference>
<comment type="similarity">
    <text evidence="9 10">Belongs to the peptidase M15D family.</text>
</comment>
<evidence type="ECO:0000256" key="1">
    <source>
        <dbReference type="ARBA" id="ARBA00001362"/>
    </source>
</evidence>
<protein>
    <recommendedName>
        <fullName evidence="9 10">D-alanyl-D-alanine dipeptidase</fullName>
        <shortName evidence="9 10">D-Ala-D-Ala dipeptidase</shortName>
        <ecNumber evidence="9 10">3.4.13.22</ecNumber>
    </recommendedName>
</protein>
<proteinExistence type="inferred from homology"/>
<accession>A0ABV3MY28</accession>
<evidence type="ECO:0000256" key="8">
    <source>
        <dbReference type="ARBA" id="ARBA00023316"/>
    </source>
</evidence>
<dbReference type="PANTHER" id="PTHR43126:SF1">
    <property type="entry name" value="D-ALANYL-D-ALANINE DIPEPTIDASE"/>
    <property type="match status" value="1"/>
</dbReference>
<keyword evidence="6 9" id="KW-0224">Dipeptidase</keyword>
<dbReference type="RefSeq" id="WP_367166789.1">
    <property type="nucleotide sequence ID" value="NZ_JBFKZN010000002.1"/>
</dbReference>
<keyword evidence="2 9" id="KW-0645">Protease</keyword>
<keyword evidence="4 9" id="KW-0378">Hydrolase</keyword>
<dbReference type="GO" id="GO:0160237">
    <property type="term" value="F:D-Ala-D-Ala dipeptidase activity"/>
    <property type="evidence" value="ECO:0007669"/>
    <property type="project" value="UniProtKB-EC"/>
</dbReference>
<evidence type="ECO:0000256" key="10">
    <source>
        <dbReference type="PIRNR" id="PIRNR026671"/>
    </source>
</evidence>
<evidence type="ECO:0000256" key="4">
    <source>
        <dbReference type="ARBA" id="ARBA00022801"/>
    </source>
</evidence>
<dbReference type="PIRSF" id="PIRSF026671">
    <property type="entry name" value="AA_dipeptidase"/>
    <property type="match status" value="1"/>
</dbReference>